<protein>
    <submittedName>
        <fullName evidence="1">22833_t:CDS:1</fullName>
    </submittedName>
</protein>
<evidence type="ECO:0000313" key="2">
    <source>
        <dbReference type="Proteomes" id="UP000789920"/>
    </source>
</evidence>
<reference evidence="1" key="1">
    <citation type="submission" date="2021-06" db="EMBL/GenBank/DDBJ databases">
        <authorList>
            <person name="Kallberg Y."/>
            <person name="Tangrot J."/>
            <person name="Rosling A."/>
        </authorList>
    </citation>
    <scope>NUCLEOTIDE SEQUENCE</scope>
    <source>
        <strain evidence="1">MA461A</strain>
    </source>
</reference>
<evidence type="ECO:0000313" key="1">
    <source>
        <dbReference type="EMBL" id="CAG8593421.1"/>
    </source>
</evidence>
<gene>
    <name evidence="1" type="ORF">RPERSI_LOCUS5631</name>
</gene>
<proteinExistence type="predicted"/>
<feature type="non-terminal residue" evidence="1">
    <location>
        <position position="89"/>
    </location>
</feature>
<sequence length="89" mass="9615">MAELWCNAYSTDSTLIETGDDISTSNQETKGSNWTAYVNVVCLIAGSGTLGIPYAIQQGGWISLPVMFLSATICTYANIKLIECLYHDG</sequence>
<comment type="caution">
    <text evidence="1">The sequence shown here is derived from an EMBL/GenBank/DDBJ whole genome shotgun (WGS) entry which is preliminary data.</text>
</comment>
<keyword evidence="2" id="KW-1185">Reference proteome</keyword>
<dbReference type="EMBL" id="CAJVQC010008500">
    <property type="protein sequence ID" value="CAG8593421.1"/>
    <property type="molecule type" value="Genomic_DNA"/>
</dbReference>
<dbReference type="Proteomes" id="UP000789920">
    <property type="component" value="Unassembled WGS sequence"/>
</dbReference>
<name>A0ACA9MIQ7_9GLOM</name>
<accession>A0ACA9MIQ7</accession>
<organism evidence="1 2">
    <name type="scientific">Racocetra persica</name>
    <dbReference type="NCBI Taxonomy" id="160502"/>
    <lineage>
        <taxon>Eukaryota</taxon>
        <taxon>Fungi</taxon>
        <taxon>Fungi incertae sedis</taxon>
        <taxon>Mucoromycota</taxon>
        <taxon>Glomeromycotina</taxon>
        <taxon>Glomeromycetes</taxon>
        <taxon>Diversisporales</taxon>
        <taxon>Gigasporaceae</taxon>
        <taxon>Racocetra</taxon>
    </lineage>
</organism>